<dbReference type="VEuPathDB" id="FungiDB:NEUTE1DRAFT_98001"/>
<organism evidence="2 3">
    <name type="scientific">Neurospora tetrasperma (strain FGSC 2508 / ATCC MYA-4615 / P0657)</name>
    <dbReference type="NCBI Taxonomy" id="510951"/>
    <lineage>
        <taxon>Eukaryota</taxon>
        <taxon>Fungi</taxon>
        <taxon>Dikarya</taxon>
        <taxon>Ascomycota</taxon>
        <taxon>Pezizomycotina</taxon>
        <taxon>Sordariomycetes</taxon>
        <taxon>Sordariomycetidae</taxon>
        <taxon>Sordariales</taxon>
        <taxon>Sordariaceae</taxon>
        <taxon>Neurospora</taxon>
    </lineage>
</organism>
<accession>F8MES2</accession>
<name>F8MES2_NEUT8</name>
<feature type="region of interest" description="Disordered" evidence="1">
    <location>
        <begin position="47"/>
        <end position="66"/>
    </location>
</feature>
<evidence type="ECO:0000313" key="3">
    <source>
        <dbReference type="Proteomes" id="UP000008065"/>
    </source>
</evidence>
<gene>
    <name evidence="2" type="ORF">NEUTE1DRAFT_98001</name>
</gene>
<evidence type="ECO:0000313" key="2">
    <source>
        <dbReference type="EMBL" id="EGO60846.1"/>
    </source>
</evidence>
<reference evidence="3" key="1">
    <citation type="journal article" date="2011" name="Genetics">
        <title>Massive changes in genome architecture accompany the transition to self-fertility in the filamentous fungus Neurospora tetrasperma.</title>
        <authorList>
            <person name="Ellison C.E."/>
            <person name="Stajich J.E."/>
            <person name="Jacobson D.J."/>
            <person name="Natvig D.O."/>
            <person name="Lapidus A."/>
            <person name="Foster B."/>
            <person name="Aerts A."/>
            <person name="Riley R."/>
            <person name="Lindquist E.A."/>
            <person name="Grigoriev I.V."/>
            <person name="Taylor J.W."/>
        </authorList>
    </citation>
    <scope>NUCLEOTIDE SEQUENCE [LARGE SCALE GENOMIC DNA]</scope>
    <source>
        <strain evidence="3">FGSC 2508 / P0657</strain>
    </source>
</reference>
<dbReference type="HOGENOM" id="CLU_120583_0_0_1"/>
<evidence type="ECO:0000256" key="1">
    <source>
        <dbReference type="SAM" id="MobiDB-lite"/>
    </source>
</evidence>
<feature type="compositionally biased region" description="Basic and acidic residues" evidence="1">
    <location>
        <begin position="47"/>
        <end position="56"/>
    </location>
</feature>
<proteinExistence type="predicted"/>
<dbReference type="AlphaFoldDB" id="F8MES2"/>
<dbReference type="KEGG" id="nte:NEUTE1DRAFT98001"/>
<dbReference type="GeneID" id="20831807"/>
<dbReference type="EMBL" id="GL891302">
    <property type="protein sequence ID" value="EGO60846.1"/>
    <property type="molecule type" value="Genomic_DNA"/>
</dbReference>
<dbReference type="Proteomes" id="UP000008065">
    <property type="component" value="Unassembled WGS sequence"/>
</dbReference>
<sequence>MCRRKEMQIEPRPSSSTTSVYRVRVGCLYRHSVCRYRCNTGLDNWMRSKERNENRDGGQGQAETGREQEVEVKFLRVVMCVDGNWVTISWFDGRRDTEDVQIQQGPKASGAAVAVGTKWGRAQLLQRGHGSSERRQT</sequence>
<protein>
    <submittedName>
        <fullName evidence="2">Uncharacterized protein</fullName>
    </submittedName>
</protein>
<keyword evidence="3" id="KW-1185">Reference proteome</keyword>
<dbReference type="RefSeq" id="XP_009848033.1">
    <property type="nucleotide sequence ID" value="XM_009849731.1"/>
</dbReference>